<dbReference type="RefSeq" id="WP_007554057.1">
    <property type="nucleotide sequence ID" value="NZ_AENT01000007.1"/>
</dbReference>
<dbReference type="CDD" id="cd08438">
    <property type="entry name" value="PBP2_CidR"/>
    <property type="match status" value="1"/>
</dbReference>
<evidence type="ECO:0000256" key="2">
    <source>
        <dbReference type="ARBA" id="ARBA00023015"/>
    </source>
</evidence>
<organism evidence="6 7">
    <name type="scientific">Dialister micraerophilus UPII 345-E</name>
    <dbReference type="NCBI Taxonomy" id="910314"/>
    <lineage>
        <taxon>Bacteria</taxon>
        <taxon>Bacillati</taxon>
        <taxon>Bacillota</taxon>
        <taxon>Negativicutes</taxon>
        <taxon>Veillonellales</taxon>
        <taxon>Veillonellaceae</taxon>
        <taxon>Dialister</taxon>
    </lineage>
</organism>
<comment type="caution">
    <text evidence="6">The sequence shown here is derived from an EMBL/GenBank/DDBJ whole genome shotgun (WGS) entry which is preliminary data.</text>
</comment>
<dbReference type="SUPFAM" id="SSF53850">
    <property type="entry name" value="Periplasmic binding protein-like II"/>
    <property type="match status" value="1"/>
</dbReference>
<keyword evidence="3" id="KW-0238">DNA-binding</keyword>
<dbReference type="PRINTS" id="PR00039">
    <property type="entry name" value="HTHLYSR"/>
</dbReference>
<dbReference type="InterPro" id="IPR005119">
    <property type="entry name" value="LysR_subst-bd"/>
</dbReference>
<keyword evidence="2" id="KW-0805">Transcription regulation</keyword>
<dbReference type="PROSITE" id="PS50931">
    <property type="entry name" value="HTH_LYSR"/>
    <property type="match status" value="1"/>
</dbReference>
<dbReference type="Pfam" id="PF00126">
    <property type="entry name" value="HTH_1"/>
    <property type="match status" value="1"/>
</dbReference>
<feature type="domain" description="HTH lysR-type" evidence="5">
    <location>
        <begin position="1"/>
        <end position="58"/>
    </location>
</feature>
<dbReference type="GO" id="GO:0003677">
    <property type="term" value="F:DNA binding"/>
    <property type="evidence" value="ECO:0007669"/>
    <property type="project" value="UniProtKB-KW"/>
</dbReference>
<dbReference type="Pfam" id="PF03466">
    <property type="entry name" value="LysR_substrate"/>
    <property type="match status" value="1"/>
</dbReference>
<proteinExistence type="inferred from homology"/>
<gene>
    <name evidence="6" type="ORF">HMPREF9220_0020</name>
</gene>
<sequence length="308" mass="35789">MDYRHLKYFMEVAEQKSFSKAARNLHISQSAISRMIKSLEDELGVTLFIRNAKTVEITTPGTIFLNYAKRCLFVFEHLKSDFENEFNMKHDTIEIGLPPITNANVFAKLLGEFKQEYPQISIKLYEHGSKMIESSVQEGVIDVGIICTIPNKEFESFFLSEDDMYVMMPKGYPLEEHEEVPMKLLADYPLVLYRDDFNLHDDILLNCKKIGFSPKVVFETSQRELMIQTVAAGLGVAILPKRLCPRNRYKDKIAIRPMTEPKMTHHLYAIWKKGRYLSRAARQWIEFTKRHLSLLNADETPESDHTEE</sequence>
<dbReference type="OrthoDB" id="1624015at2"/>
<dbReference type="InterPro" id="IPR036388">
    <property type="entry name" value="WH-like_DNA-bd_sf"/>
</dbReference>
<dbReference type="eggNOG" id="COG0583">
    <property type="taxonomic scope" value="Bacteria"/>
</dbReference>
<evidence type="ECO:0000259" key="5">
    <source>
        <dbReference type="PROSITE" id="PS50931"/>
    </source>
</evidence>
<evidence type="ECO:0000313" key="6">
    <source>
        <dbReference type="EMBL" id="EFR43218.1"/>
    </source>
</evidence>
<dbReference type="SUPFAM" id="SSF46785">
    <property type="entry name" value="Winged helix' DNA-binding domain"/>
    <property type="match status" value="1"/>
</dbReference>
<dbReference type="PANTHER" id="PTHR30419">
    <property type="entry name" value="HTH-TYPE TRANSCRIPTIONAL REGULATOR YBHD"/>
    <property type="match status" value="1"/>
</dbReference>
<evidence type="ECO:0000256" key="3">
    <source>
        <dbReference type="ARBA" id="ARBA00023125"/>
    </source>
</evidence>
<dbReference type="AlphaFoldDB" id="E4L7L5"/>
<comment type="similarity">
    <text evidence="1">Belongs to the LysR transcriptional regulatory family.</text>
</comment>
<dbReference type="InterPro" id="IPR000847">
    <property type="entry name" value="LysR_HTH_N"/>
</dbReference>
<dbReference type="Gene3D" id="1.10.10.10">
    <property type="entry name" value="Winged helix-like DNA-binding domain superfamily/Winged helix DNA-binding domain"/>
    <property type="match status" value="1"/>
</dbReference>
<dbReference type="Gene3D" id="3.40.190.290">
    <property type="match status" value="1"/>
</dbReference>
<evidence type="ECO:0000313" key="7">
    <source>
        <dbReference type="Proteomes" id="UP000004594"/>
    </source>
</evidence>
<dbReference type="FunFam" id="1.10.10.10:FF:000001">
    <property type="entry name" value="LysR family transcriptional regulator"/>
    <property type="match status" value="1"/>
</dbReference>
<dbReference type="PANTHER" id="PTHR30419:SF8">
    <property type="entry name" value="NITROGEN ASSIMILATION TRANSCRIPTIONAL ACTIVATOR-RELATED"/>
    <property type="match status" value="1"/>
</dbReference>
<keyword evidence="4" id="KW-0804">Transcription</keyword>
<dbReference type="Proteomes" id="UP000004594">
    <property type="component" value="Unassembled WGS sequence"/>
</dbReference>
<evidence type="ECO:0000256" key="1">
    <source>
        <dbReference type="ARBA" id="ARBA00009437"/>
    </source>
</evidence>
<dbReference type="EMBL" id="AENT01000007">
    <property type="protein sequence ID" value="EFR43218.1"/>
    <property type="molecule type" value="Genomic_DNA"/>
</dbReference>
<dbReference type="InterPro" id="IPR036390">
    <property type="entry name" value="WH_DNA-bd_sf"/>
</dbReference>
<accession>E4L7L5</accession>
<dbReference type="GO" id="GO:0003700">
    <property type="term" value="F:DNA-binding transcription factor activity"/>
    <property type="evidence" value="ECO:0007669"/>
    <property type="project" value="InterPro"/>
</dbReference>
<protein>
    <submittedName>
        <fullName evidence="6">LysR substrate binding domain protein</fullName>
    </submittedName>
</protein>
<dbReference type="GO" id="GO:0005829">
    <property type="term" value="C:cytosol"/>
    <property type="evidence" value="ECO:0007669"/>
    <property type="project" value="TreeGrafter"/>
</dbReference>
<name>E4L7L5_9FIRM</name>
<dbReference type="InterPro" id="IPR050950">
    <property type="entry name" value="HTH-type_LysR_regulators"/>
</dbReference>
<reference evidence="6 7" key="1">
    <citation type="submission" date="2010-11" db="EMBL/GenBank/DDBJ databases">
        <authorList>
            <person name="Durkin A.S."/>
            <person name="Madupu R."/>
            <person name="Torralba M."/>
            <person name="Gillis M."/>
            <person name="Methe B."/>
            <person name="Sutton G."/>
            <person name="Nelson K.E."/>
        </authorList>
    </citation>
    <scope>NUCLEOTIDE SEQUENCE [LARGE SCALE GENOMIC DNA]</scope>
    <source>
        <strain evidence="6 7">UPII 345-E</strain>
    </source>
</reference>
<evidence type="ECO:0000256" key="4">
    <source>
        <dbReference type="ARBA" id="ARBA00023163"/>
    </source>
</evidence>